<dbReference type="EMBL" id="CP036280">
    <property type="protein sequence ID" value="QDU72705.1"/>
    <property type="molecule type" value="Genomic_DNA"/>
</dbReference>
<dbReference type="InterPro" id="IPR000253">
    <property type="entry name" value="FHA_dom"/>
</dbReference>
<keyword evidence="6" id="KW-1185">Reference proteome</keyword>
<dbReference type="GO" id="GO:0016887">
    <property type="term" value="F:ATP hydrolysis activity"/>
    <property type="evidence" value="ECO:0007669"/>
    <property type="project" value="TreeGrafter"/>
</dbReference>
<dbReference type="CDD" id="cd00060">
    <property type="entry name" value="FHA"/>
    <property type="match status" value="1"/>
</dbReference>
<dbReference type="AlphaFoldDB" id="A0A518C0F6"/>
<dbReference type="SUPFAM" id="SSF49879">
    <property type="entry name" value="SMAD/FHA domain"/>
    <property type="match status" value="1"/>
</dbReference>
<dbReference type="PROSITE" id="PS50006">
    <property type="entry name" value="FHA_DOMAIN"/>
    <property type="match status" value="1"/>
</dbReference>
<dbReference type="Gene3D" id="3.40.50.300">
    <property type="entry name" value="P-loop containing nucleotide triphosphate hydrolases"/>
    <property type="match status" value="1"/>
</dbReference>
<evidence type="ECO:0000256" key="2">
    <source>
        <dbReference type="ARBA" id="ARBA00022741"/>
    </source>
</evidence>
<dbReference type="KEGG" id="mcad:Pan265_25790"/>
<dbReference type="PANTHER" id="PTHR30258">
    <property type="entry name" value="TYPE II SECRETION SYSTEM PROTEIN GSPE-RELATED"/>
    <property type="match status" value="1"/>
</dbReference>
<evidence type="ECO:0000259" key="4">
    <source>
        <dbReference type="PROSITE" id="PS50006"/>
    </source>
</evidence>
<evidence type="ECO:0000256" key="1">
    <source>
        <dbReference type="ARBA" id="ARBA00006611"/>
    </source>
</evidence>
<feature type="domain" description="FHA" evidence="4">
    <location>
        <begin position="23"/>
        <end position="72"/>
    </location>
</feature>
<dbReference type="Gene3D" id="2.60.200.20">
    <property type="match status" value="1"/>
</dbReference>
<gene>
    <name evidence="5" type="primary">gspE</name>
    <name evidence="5" type="ORF">Pan265_25790</name>
</gene>
<dbReference type="SMART" id="SM00382">
    <property type="entry name" value="AAA"/>
    <property type="match status" value="1"/>
</dbReference>
<reference evidence="5 6" key="1">
    <citation type="submission" date="2019-02" db="EMBL/GenBank/DDBJ databases">
        <title>Deep-cultivation of Planctomycetes and their phenomic and genomic characterization uncovers novel biology.</title>
        <authorList>
            <person name="Wiegand S."/>
            <person name="Jogler M."/>
            <person name="Boedeker C."/>
            <person name="Pinto D."/>
            <person name="Vollmers J."/>
            <person name="Rivas-Marin E."/>
            <person name="Kohn T."/>
            <person name="Peeters S.H."/>
            <person name="Heuer A."/>
            <person name="Rast P."/>
            <person name="Oberbeckmann S."/>
            <person name="Bunk B."/>
            <person name="Jeske O."/>
            <person name="Meyerdierks A."/>
            <person name="Storesund J.E."/>
            <person name="Kallscheuer N."/>
            <person name="Luecker S."/>
            <person name="Lage O.M."/>
            <person name="Pohl T."/>
            <person name="Merkel B.J."/>
            <person name="Hornburger P."/>
            <person name="Mueller R.-W."/>
            <person name="Bruemmer F."/>
            <person name="Labrenz M."/>
            <person name="Spormann A.M."/>
            <person name="Op den Camp H."/>
            <person name="Overmann J."/>
            <person name="Amann R."/>
            <person name="Jetten M.S.M."/>
            <person name="Mascher T."/>
            <person name="Medema M.H."/>
            <person name="Devos D.P."/>
            <person name="Kaster A.-K."/>
            <person name="Ovreas L."/>
            <person name="Rohde M."/>
            <person name="Galperin M.Y."/>
            <person name="Jogler C."/>
        </authorList>
    </citation>
    <scope>NUCLEOTIDE SEQUENCE [LARGE SCALE GENOMIC DNA]</scope>
    <source>
        <strain evidence="5 6">Pan265</strain>
    </source>
</reference>
<dbReference type="PANTHER" id="PTHR30258:SF2">
    <property type="entry name" value="COMG OPERON PROTEIN 1"/>
    <property type="match status" value="1"/>
</dbReference>
<dbReference type="Pfam" id="PF00498">
    <property type="entry name" value="FHA"/>
    <property type="match status" value="1"/>
</dbReference>
<sequence length="560" mass="61045">MPILEVISEDGVVRRFELDSEKVTIGRHADNRIKLDDHRMSRFHCELAPIAEGYQLRDLGSSNGTRIGEQAINKAIVRPGQAFVAGRTRFRLIDPDARTAASVGGAGFPGGLAAQGTHVAEAPPQPKASPAGTLGSIKALTKIGRPLNYDESRIGLINARGQTVHAAELDKQHEDARTALHLLRILIYGCARTGASDIHVEPKGGSVLVRLRIDGTMISITQLDDNAARQMMSLVKVLCEIDLVKRAEIQEGHLKAELPDRKIDFRISFTPVQFGQKLVARVLDSNRCPAGLDDLHLPQRENDALRRAVARESGMILICGPTGSGKTTTLYAALRELDAGIRNIVTIEDPVEYELQGLTQTPVNAERDHTFSKLLRSCLRQDPDVVVVGEIRDSDTAVTAMQAGNTGHLVLSTIHAQNAVSTLVRLLDLGVEPYMVASTVTLVLAQRLVRTLCPRCRRQTPMRDEDIARLGQPAANATQRWEAVGCRGCYGTGYQGRRAIFELMPMNDGVRDAIMDRLSMSAIKQAAMETGLRPMIEHGAELVVNGITSLDEIDRVTGSI</sequence>
<dbReference type="InterPro" id="IPR008984">
    <property type="entry name" value="SMAD_FHA_dom_sf"/>
</dbReference>
<protein>
    <submittedName>
        <fullName evidence="5">Type II secretion system protein E</fullName>
    </submittedName>
</protein>
<dbReference type="SMART" id="SM00240">
    <property type="entry name" value="FHA"/>
    <property type="match status" value="1"/>
</dbReference>
<dbReference type="Pfam" id="PF00437">
    <property type="entry name" value="T2SSE"/>
    <property type="match status" value="1"/>
</dbReference>
<evidence type="ECO:0000313" key="6">
    <source>
        <dbReference type="Proteomes" id="UP000320386"/>
    </source>
</evidence>
<dbReference type="RefSeq" id="WP_145446868.1">
    <property type="nucleotide sequence ID" value="NZ_CP036280.1"/>
</dbReference>
<evidence type="ECO:0000313" key="5">
    <source>
        <dbReference type="EMBL" id="QDU72705.1"/>
    </source>
</evidence>
<name>A0A518C0F6_9BACT</name>
<comment type="similarity">
    <text evidence="1">Belongs to the GSP E family.</text>
</comment>
<dbReference type="InterPro" id="IPR003593">
    <property type="entry name" value="AAA+_ATPase"/>
</dbReference>
<dbReference type="Gene3D" id="3.30.450.90">
    <property type="match status" value="1"/>
</dbReference>
<dbReference type="PROSITE" id="PS00662">
    <property type="entry name" value="T2SP_E"/>
    <property type="match status" value="1"/>
</dbReference>
<dbReference type="InterPro" id="IPR001482">
    <property type="entry name" value="T2SS/T4SS_dom"/>
</dbReference>
<keyword evidence="2" id="KW-0547">Nucleotide-binding</keyword>
<dbReference type="Proteomes" id="UP000320386">
    <property type="component" value="Chromosome"/>
</dbReference>
<keyword evidence="3" id="KW-0067">ATP-binding</keyword>
<proteinExistence type="inferred from homology"/>
<dbReference type="OrthoDB" id="244550at2"/>
<organism evidence="5 6">
    <name type="scientific">Mucisphaera calidilacus</name>
    <dbReference type="NCBI Taxonomy" id="2527982"/>
    <lineage>
        <taxon>Bacteria</taxon>
        <taxon>Pseudomonadati</taxon>
        <taxon>Planctomycetota</taxon>
        <taxon>Phycisphaerae</taxon>
        <taxon>Phycisphaerales</taxon>
        <taxon>Phycisphaeraceae</taxon>
        <taxon>Mucisphaera</taxon>
    </lineage>
</organism>
<dbReference type="InterPro" id="IPR027417">
    <property type="entry name" value="P-loop_NTPase"/>
</dbReference>
<evidence type="ECO:0000256" key="3">
    <source>
        <dbReference type="ARBA" id="ARBA00022840"/>
    </source>
</evidence>
<dbReference type="CDD" id="cd01129">
    <property type="entry name" value="PulE-GspE-like"/>
    <property type="match status" value="1"/>
</dbReference>
<dbReference type="GO" id="GO:0005886">
    <property type="term" value="C:plasma membrane"/>
    <property type="evidence" value="ECO:0007669"/>
    <property type="project" value="TreeGrafter"/>
</dbReference>
<dbReference type="GO" id="GO:0005524">
    <property type="term" value="F:ATP binding"/>
    <property type="evidence" value="ECO:0007669"/>
    <property type="project" value="UniProtKB-KW"/>
</dbReference>
<dbReference type="SUPFAM" id="SSF52540">
    <property type="entry name" value="P-loop containing nucleoside triphosphate hydrolases"/>
    <property type="match status" value="1"/>
</dbReference>
<accession>A0A518C0F6</accession>